<feature type="compositionally biased region" description="Low complexity" evidence="1">
    <location>
        <begin position="130"/>
        <end position="143"/>
    </location>
</feature>
<reference evidence="2" key="1">
    <citation type="submission" date="2015-04" db="UniProtKB">
        <authorList>
            <consortium name="EnsemblPlants"/>
        </authorList>
    </citation>
    <scope>IDENTIFICATION</scope>
</reference>
<name>A0A0E0F8K6_9ORYZ</name>
<accession>A0A0E0F8K6</accession>
<evidence type="ECO:0000313" key="2">
    <source>
        <dbReference type="EnsemblPlants" id="OMERI11G18790.3"/>
    </source>
</evidence>
<evidence type="ECO:0000313" key="3">
    <source>
        <dbReference type="Proteomes" id="UP000008021"/>
    </source>
</evidence>
<organism evidence="2">
    <name type="scientific">Oryza meridionalis</name>
    <dbReference type="NCBI Taxonomy" id="40149"/>
    <lineage>
        <taxon>Eukaryota</taxon>
        <taxon>Viridiplantae</taxon>
        <taxon>Streptophyta</taxon>
        <taxon>Embryophyta</taxon>
        <taxon>Tracheophyta</taxon>
        <taxon>Spermatophyta</taxon>
        <taxon>Magnoliopsida</taxon>
        <taxon>Liliopsida</taxon>
        <taxon>Poales</taxon>
        <taxon>Poaceae</taxon>
        <taxon>BOP clade</taxon>
        <taxon>Oryzoideae</taxon>
        <taxon>Oryzeae</taxon>
        <taxon>Oryzinae</taxon>
        <taxon>Oryza</taxon>
    </lineage>
</organism>
<proteinExistence type="predicted"/>
<sequence>MEDLTSLKELVLEECDQIKLLPALPLSLETFLVAFCNQEFMNSCRTTDHPNWQRIKHIKNKLIPNAIVSTTAAASRSSSSASSPRLLLLFLANLLRSRRDVVEKPAAREGIIAAHPMIAGSGRTSSNLYPRLSPAATPATAAARRPRPPQRDREGRREGMDEEDRAGALACVGY</sequence>
<dbReference type="Gramene" id="OMERI11G18790.3">
    <property type="protein sequence ID" value="OMERI11G18790.3"/>
    <property type="gene ID" value="OMERI11G18790"/>
</dbReference>
<dbReference type="AlphaFoldDB" id="A0A0E0F8K6"/>
<dbReference type="EnsemblPlants" id="OMERI11G18790.3">
    <property type="protein sequence ID" value="OMERI11G18790.3"/>
    <property type="gene ID" value="OMERI11G18790"/>
</dbReference>
<reference evidence="2" key="2">
    <citation type="submission" date="2018-05" db="EMBL/GenBank/DDBJ databases">
        <title>OmerRS3 (Oryza meridionalis Reference Sequence Version 3).</title>
        <authorList>
            <person name="Zhang J."/>
            <person name="Kudrna D."/>
            <person name="Lee S."/>
            <person name="Talag J."/>
            <person name="Welchert J."/>
            <person name="Wing R.A."/>
        </authorList>
    </citation>
    <scope>NUCLEOTIDE SEQUENCE [LARGE SCALE GENOMIC DNA]</scope>
    <source>
        <strain evidence="2">cv. OR44</strain>
    </source>
</reference>
<evidence type="ECO:0000256" key="1">
    <source>
        <dbReference type="SAM" id="MobiDB-lite"/>
    </source>
</evidence>
<protein>
    <submittedName>
        <fullName evidence="2">Uncharacterized protein</fullName>
    </submittedName>
</protein>
<feature type="compositionally biased region" description="Basic and acidic residues" evidence="1">
    <location>
        <begin position="149"/>
        <end position="159"/>
    </location>
</feature>
<dbReference type="HOGENOM" id="CLU_1542499_0_0_1"/>
<dbReference type="Proteomes" id="UP000008021">
    <property type="component" value="Chromosome 11"/>
</dbReference>
<feature type="region of interest" description="Disordered" evidence="1">
    <location>
        <begin position="123"/>
        <end position="174"/>
    </location>
</feature>
<keyword evidence="3" id="KW-1185">Reference proteome</keyword>